<dbReference type="Proteomes" id="UP000789920">
    <property type="component" value="Unassembled WGS sequence"/>
</dbReference>
<keyword evidence="2" id="KW-1185">Reference proteome</keyword>
<evidence type="ECO:0000313" key="1">
    <source>
        <dbReference type="EMBL" id="CAG8590676.1"/>
    </source>
</evidence>
<name>A0ACA9MGG7_9GLOM</name>
<comment type="caution">
    <text evidence="1">The sequence shown here is derived from an EMBL/GenBank/DDBJ whole genome shotgun (WGS) entry which is preliminary data.</text>
</comment>
<sequence>DCFLDLSLPKLDHQEECFVDLSECEILLGSFSTPEALVSKHVESILIEVKGSDITSLNPKLMELDRSMDEPKESDIGKSFDIIRRKSSFGGTGREKSAMKYKGKWYDFVKLMKRRLDGNRKIRNINDFHSFQFMEAVEKKRGEPDTAYGLYAREHQFVHSNLIVLSYKAMLVCFFRYNWVLYFNKNIFSNATHRLTRSAFEVCKRSFGTHAMLTPAEPRIFGQPTPETHPHLMKPGEITPGITAIEYELRRAKLMDRLSENSVAISLGYRMRYMSNKVFYPFHQNTDFFYLCGFNEPDSAIVLEKNNSRRGYKMTMFVPPKNRCLEMWEGPRTGVMGAIDFFGADEARIFNSKIKEIIKNYKDIYIDLPPRTNILSTDNLQKSIGRNYVKPLSRIIQELRLIKSDAEIALMRKSGEITGKAFIQTMKFTKPGLSEHDLYAKIDFECRIRGAQFLAYVPVVAGGINALTMHYVRNDMPLRDGDLVLMDAGGEYCGYASDVTRTWPVNGNFTEPQKELYEAVLNVNRSCIKVHYNKAEDISLNEIHEISVEFMKEELSNIGFDLSEGDIDRVLYPHHVGHYLGLDVHDTHYIDRSRRLLRGMVITIEPGIYIPPNDAYPPKYHGIGIRIEDNVVVGATDPIVLSSTAPKEIVDIEFCMSNS</sequence>
<accession>A0ACA9MGG7</accession>
<evidence type="ECO:0000313" key="2">
    <source>
        <dbReference type="Proteomes" id="UP000789920"/>
    </source>
</evidence>
<feature type="non-terminal residue" evidence="1">
    <location>
        <position position="1"/>
    </location>
</feature>
<proteinExistence type="predicted"/>
<gene>
    <name evidence="1" type="ORF">RPERSI_LOCUS5523</name>
</gene>
<protein>
    <submittedName>
        <fullName evidence="1">32581_t:CDS:1</fullName>
    </submittedName>
</protein>
<reference evidence="1" key="1">
    <citation type="submission" date="2021-06" db="EMBL/GenBank/DDBJ databases">
        <authorList>
            <person name="Kallberg Y."/>
            <person name="Tangrot J."/>
            <person name="Rosling A."/>
        </authorList>
    </citation>
    <scope>NUCLEOTIDE SEQUENCE</scope>
    <source>
        <strain evidence="1">MA461A</strain>
    </source>
</reference>
<dbReference type="EMBL" id="CAJVQC010008288">
    <property type="protein sequence ID" value="CAG8590676.1"/>
    <property type="molecule type" value="Genomic_DNA"/>
</dbReference>
<organism evidence="1 2">
    <name type="scientific">Racocetra persica</name>
    <dbReference type="NCBI Taxonomy" id="160502"/>
    <lineage>
        <taxon>Eukaryota</taxon>
        <taxon>Fungi</taxon>
        <taxon>Fungi incertae sedis</taxon>
        <taxon>Mucoromycota</taxon>
        <taxon>Glomeromycotina</taxon>
        <taxon>Glomeromycetes</taxon>
        <taxon>Diversisporales</taxon>
        <taxon>Gigasporaceae</taxon>
        <taxon>Racocetra</taxon>
    </lineage>
</organism>